<dbReference type="InterPro" id="IPR007838">
    <property type="entry name" value="Cell_div_ZapA-like"/>
</dbReference>
<keyword evidence="2" id="KW-0132">Cell division</keyword>
<keyword evidence="2" id="KW-0131">Cell cycle</keyword>
<sequence>MPAVTVTIGGREFEVACQEGEEHYLRAAAGLLDGEAGVLVGQMGRMPEGQLLLMSGLMLADKTAGLEEKLRRAEAAVAERDAKLAELKDRPEPEPRTVEVGIVPPGLPAAVEAAARRAEAMAERLEKSLPQEEEAEPAGRAPGR</sequence>
<dbReference type="Gene3D" id="3.30.160.880">
    <property type="entry name" value="Cell division protein ZapA protomer, N-terminal domain"/>
    <property type="match status" value="1"/>
</dbReference>
<feature type="region of interest" description="Disordered" evidence="1">
    <location>
        <begin position="118"/>
        <end position="144"/>
    </location>
</feature>
<dbReference type="EMBL" id="PVTT01000001">
    <property type="protein sequence ID" value="PRY95517.1"/>
    <property type="molecule type" value="Genomic_DNA"/>
</dbReference>
<evidence type="ECO:0000256" key="1">
    <source>
        <dbReference type="SAM" id="MobiDB-lite"/>
    </source>
</evidence>
<reference evidence="2 3" key="1">
    <citation type="submission" date="2018-03" db="EMBL/GenBank/DDBJ databases">
        <title>Genomic Encyclopedia of Archaeal and Bacterial Type Strains, Phase II (KMG-II): from individual species to whole genera.</title>
        <authorList>
            <person name="Goeker M."/>
        </authorList>
    </citation>
    <scope>NUCLEOTIDE SEQUENCE [LARGE SCALE GENOMIC DNA]</scope>
    <source>
        <strain evidence="2 3">DSM 29318</strain>
    </source>
</reference>
<comment type="caution">
    <text evidence="2">The sequence shown here is derived from an EMBL/GenBank/DDBJ whole genome shotgun (WGS) entry which is preliminary data.</text>
</comment>
<dbReference type="RefSeq" id="WP_106159886.1">
    <property type="nucleotide sequence ID" value="NZ_PVTT01000001.1"/>
</dbReference>
<gene>
    <name evidence="2" type="ORF">BCF33_1138</name>
</gene>
<dbReference type="Pfam" id="PF05164">
    <property type="entry name" value="ZapA"/>
    <property type="match status" value="1"/>
</dbReference>
<evidence type="ECO:0000313" key="2">
    <source>
        <dbReference type="EMBL" id="PRY95517.1"/>
    </source>
</evidence>
<dbReference type="Proteomes" id="UP000238801">
    <property type="component" value="Unassembled WGS sequence"/>
</dbReference>
<dbReference type="GO" id="GO:0051301">
    <property type="term" value="P:cell division"/>
    <property type="evidence" value="ECO:0007669"/>
    <property type="project" value="UniProtKB-KW"/>
</dbReference>
<name>A0A2T0X9B3_9RHOB</name>
<accession>A0A2T0X9B3</accession>
<dbReference type="SUPFAM" id="SSF102829">
    <property type="entry name" value="Cell division protein ZapA-like"/>
    <property type="match status" value="1"/>
</dbReference>
<dbReference type="InterPro" id="IPR042233">
    <property type="entry name" value="Cell_div_ZapA_N"/>
</dbReference>
<dbReference type="InterPro" id="IPR036192">
    <property type="entry name" value="Cell_div_ZapA-like_sf"/>
</dbReference>
<proteinExistence type="predicted"/>
<dbReference type="OrthoDB" id="9797575at2"/>
<feature type="compositionally biased region" description="Basic and acidic residues" evidence="1">
    <location>
        <begin position="118"/>
        <end position="130"/>
    </location>
</feature>
<protein>
    <submittedName>
        <fullName evidence="2">Cell division protein ZapA</fullName>
    </submittedName>
</protein>
<evidence type="ECO:0000313" key="3">
    <source>
        <dbReference type="Proteomes" id="UP000238801"/>
    </source>
</evidence>
<dbReference type="AlphaFoldDB" id="A0A2T0X9B3"/>
<organism evidence="2 3">
    <name type="scientific">Hasllibacter halocynthiae</name>
    <dbReference type="NCBI Taxonomy" id="595589"/>
    <lineage>
        <taxon>Bacteria</taxon>
        <taxon>Pseudomonadati</taxon>
        <taxon>Pseudomonadota</taxon>
        <taxon>Alphaproteobacteria</taxon>
        <taxon>Rhodobacterales</taxon>
        <taxon>Roseobacteraceae</taxon>
        <taxon>Hasllibacter</taxon>
    </lineage>
</organism>
<keyword evidence="3" id="KW-1185">Reference proteome</keyword>